<feature type="domain" description="Glycosyltransferase 2-like" evidence="1">
    <location>
        <begin position="257"/>
        <end position="360"/>
    </location>
</feature>
<dbReference type="Gene3D" id="3.90.550.10">
    <property type="entry name" value="Spore Coat Polysaccharide Biosynthesis Protein SpsA, Chain A"/>
    <property type="match status" value="1"/>
</dbReference>
<evidence type="ECO:0000313" key="3">
    <source>
        <dbReference type="Proteomes" id="UP000323646"/>
    </source>
</evidence>
<proteinExistence type="predicted"/>
<dbReference type="Proteomes" id="UP000323646">
    <property type="component" value="Unassembled WGS sequence"/>
</dbReference>
<dbReference type="PANTHER" id="PTHR43179:SF7">
    <property type="entry name" value="RHAMNOSYLTRANSFERASE WBBL"/>
    <property type="match status" value="1"/>
</dbReference>
<dbReference type="Gene3D" id="3.40.50.150">
    <property type="entry name" value="Vaccinia Virus protein VP39"/>
    <property type="match status" value="1"/>
</dbReference>
<dbReference type="CDD" id="cd02440">
    <property type="entry name" value="AdoMet_MTases"/>
    <property type="match status" value="1"/>
</dbReference>
<evidence type="ECO:0000313" key="2">
    <source>
        <dbReference type="EMBL" id="TYZ24155.1"/>
    </source>
</evidence>
<evidence type="ECO:0000259" key="1">
    <source>
        <dbReference type="Pfam" id="PF00535"/>
    </source>
</evidence>
<dbReference type="InterPro" id="IPR029063">
    <property type="entry name" value="SAM-dependent_MTases_sf"/>
</dbReference>
<dbReference type="GO" id="GO:0016740">
    <property type="term" value="F:transferase activity"/>
    <property type="evidence" value="ECO:0007669"/>
    <property type="project" value="UniProtKB-KW"/>
</dbReference>
<comment type="caution">
    <text evidence="2">The sequence shown here is derived from an EMBL/GenBank/DDBJ whole genome shotgun (WGS) entry which is preliminary data.</text>
</comment>
<keyword evidence="3" id="KW-1185">Reference proteome</keyword>
<organism evidence="2 3">
    <name type="scientific">Selenomonas ruminis</name>
    <dbReference type="NCBI Taxonomy" id="2593411"/>
    <lineage>
        <taxon>Bacteria</taxon>
        <taxon>Bacillati</taxon>
        <taxon>Bacillota</taxon>
        <taxon>Negativicutes</taxon>
        <taxon>Selenomonadales</taxon>
        <taxon>Selenomonadaceae</taxon>
        <taxon>Selenomonas</taxon>
    </lineage>
</organism>
<dbReference type="RefSeq" id="WP_149171059.1">
    <property type="nucleotide sequence ID" value="NZ_VTOY01000002.1"/>
</dbReference>
<dbReference type="EMBL" id="VTOY01000002">
    <property type="protein sequence ID" value="TYZ24155.1"/>
    <property type="molecule type" value="Genomic_DNA"/>
</dbReference>
<dbReference type="CDD" id="cd00761">
    <property type="entry name" value="Glyco_tranf_GTA_type"/>
    <property type="match status" value="1"/>
</dbReference>
<dbReference type="Pfam" id="PF00535">
    <property type="entry name" value="Glycos_transf_2"/>
    <property type="match status" value="1"/>
</dbReference>
<name>A0A5D6WAY1_9FIRM</name>
<dbReference type="InterPro" id="IPR029044">
    <property type="entry name" value="Nucleotide-diphossugar_trans"/>
</dbReference>
<dbReference type="SUPFAM" id="SSF53335">
    <property type="entry name" value="S-adenosyl-L-methionine-dependent methyltransferases"/>
    <property type="match status" value="1"/>
</dbReference>
<dbReference type="InterPro" id="IPR011990">
    <property type="entry name" value="TPR-like_helical_dom_sf"/>
</dbReference>
<dbReference type="SUPFAM" id="SSF48452">
    <property type="entry name" value="TPR-like"/>
    <property type="match status" value="1"/>
</dbReference>
<reference evidence="2 3" key="1">
    <citation type="submission" date="2019-08" db="EMBL/GenBank/DDBJ databases">
        <title>Selenomonas sp. mPRGC5 and Selenomonas sp. mPRGC8 isolated from ruminal fluid of dairy goat (Capra hircus).</title>
        <authorList>
            <person name="Poothong S."/>
            <person name="Nuengjamnong C."/>
            <person name="Tanasupawat S."/>
        </authorList>
    </citation>
    <scope>NUCLEOTIDE SEQUENCE [LARGE SCALE GENOMIC DNA]</scope>
    <source>
        <strain evidence="3">mPRGC5</strain>
    </source>
</reference>
<dbReference type="Gene3D" id="1.25.40.10">
    <property type="entry name" value="Tetratricopeptide repeat domain"/>
    <property type="match status" value="1"/>
</dbReference>
<dbReference type="PANTHER" id="PTHR43179">
    <property type="entry name" value="RHAMNOSYLTRANSFERASE WBBL"/>
    <property type="match status" value="1"/>
</dbReference>
<dbReference type="InterPro" id="IPR001173">
    <property type="entry name" value="Glyco_trans_2-like"/>
</dbReference>
<dbReference type="SUPFAM" id="SSF53448">
    <property type="entry name" value="Nucleotide-diphospho-sugar transferases"/>
    <property type="match status" value="1"/>
</dbReference>
<keyword evidence="2" id="KW-0808">Transferase</keyword>
<dbReference type="AlphaFoldDB" id="A0A5D6WAY1"/>
<accession>A0A5D6WAY1</accession>
<dbReference type="OrthoDB" id="9771846at2"/>
<sequence>MTEIEKMTAMLIDDIKNSRFEEALKNFERLDMNMSSDIGVLYLGARLYYRFHQYEKCESCVKKILHNYPDHYESNILYADLCIQKKEWGNAEKIFKQVIAKDNLSDKEKNSIKQKLEIVSHELGKLAIWQKNEENLKALKQIQKGKNYNTCQKNIALIRTRSEELWVSLEREELPVAYQSVIKFLKNVIYTCAKIKKENTKCQRYVDYELIPFCSELSVRLKYALGIETVEESFQKREHLFDNWQAKRKKDGHNKVSIILTAYNKLEYTKKAVESLFKYTDFSDGQAELITINNGSTDETEAYFESLPHKKKINLKYNILESGVGTYLLDAEYVVYFANDVIATPNWLENLTKCIESDEKIHWVVPTCPAQSISNLQGITIPYSNDFFGIDAIEGFARVYNQSDARKWEDRPLLMPFVAMAHVFEDSELNRWDRSYYQAEFLDDDYSTTLRRHGMRQVLARDTFLHHFGSITLSAAQRSNSSLENMRQVFQNKWGVDAWNSRGFYPGLEGYLPELHKEKIDVLMLNPLFGNAYCQIVNHYRKNGVRIDYAKALIQDERYRQDAIGLGMDIACQDNMEDLLANETRQYDIICSCEPLNDIIVHDVIGVLEKAYNLLKDNGIFIVPITNPSSTSCIIDWMIYEGPADLGRQVNTFHAIKIPDLQQALTQHPYLHRFRLNFISGQENVNLTNSLAEYIRSICPMDDHTFSALKNRLNNSKGDLILYR</sequence>
<gene>
    <name evidence="2" type="ORF">FZ040_05415</name>
</gene>
<protein>
    <submittedName>
        <fullName evidence="2">Glycosyltransferase</fullName>
    </submittedName>
</protein>